<keyword evidence="3" id="KW-1185">Reference proteome</keyword>
<dbReference type="InterPro" id="IPR036388">
    <property type="entry name" value="WH-like_DNA-bd_sf"/>
</dbReference>
<gene>
    <name evidence="2" type="ORF">ACFPH6_05275</name>
</gene>
<comment type="caution">
    <text evidence="2">The sequence shown here is derived from an EMBL/GenBank/DDBJ whole genome shotgun (WGS) entry which is preliminary data.</text>
</comment>
<evidence type="ECO:0000313" key="3">
    <source>
        <dbReference type="Proteomes" id="UP001596012"/>
    </source>
</evidence>
<accession>A0ABV8YIS8</accession>
<protein>
    <recommendedName>
        <fullName evidence="4">DNA-binding transcriptional regulator, HxlR family</fullName>
    </recommendedName>
</protein>
<dbReference type="PANTHER" id="PTHR33204">
    <property type="entry name" value="TRANSCRIPTIONAL REGULATOR, MARR FAMILY"/>
    <property type="match status" value="1"/>
</dbReference>
<feature type="region of interest" description="Disordered" evidence="1">
    <location>
        <begin position="130"/>
        <end position="151"/>
    </location>
</feature>
<dbReference type="EMBL" id="JBHSFG010000011">
    <property type="protein sequence ID" value="MFC4463979.1"/>
    <property type="molecule type" value="Genomic_DNA"/>
</dbReference>
<dbReference type="SUPFAM" id="SSF46785">
    <property type="entry name" value="Winged helix' DNA-binding domain"/>
    <property type="match status" value="2"/>
</dbReference>
<proteinExistence type="predicted"/>
<feature type="region of interest" description="Disordered" evidence="1">
    <location>
        <begin position="279"/>
        <end position="319"/>
    </location>
</feature>
<dbReference type="PANTHER" id="PTHR33204:SF37">
    <property type="entry name" value="HTH-TYPE TRANSCRIPTIONAL REGULATOR YODB"/>
    <property type="match status" value="1"/>
</dbReference>
<dbReference type="Gene3D" id="1.10.10.10">
    <property type="entry name" value="Winged helix-like DNA-binding domain superfamily/Winged helix DNA-binding domain"/>
    <property type="match status" value="2"/>
</dbReference>
<reference evidence="3" key="1">
    <citation type="journal article" date="2019" name="Int. J. Syst. Evol. Microbiol.">
        <title>The Global Catalogue of Microorganisms (GCM) 10K type strain sequencing project: providing services to taxonomists for standard genome sequencing and annotation.</title>
        <authorList>
            <consortium name="The Broad Institute Genomics Platform"/>
            <consortium name="The Broad Institute Genome Sequencing Center for Infectious Disease"/>
            <person name="Wu L."/>
            <person name="Ma J."/>
        </authorList>
    </citation>
    <scope>NUCLEOTIDE SEQUENCE [LARGE SCALE GENOMIC DNA]</scope>
    <source>
        <strain evidence="3">DT43</strain>
    </source>
</reference>
<evidence type="ECO:0000313" key="2">
    <source>
        <dbReference type="EMBL" id="MFC4463979.1"/>
    </source>
</evidence>
<organism evidence="2 3">
    <name type="scientific">Streptomyces xiangluensis</name>
    <dbReference type="NCBI Taxonomy" id="2665720"/>
    <lineage>
        <taxon>Bacteria</taxon>
        <taxon>Bacillati</taxon>
        <taxon>Actinomycetota</taxon>
        <taxon>Actinomycetes</taxon>
        <taxon>Kitasatosporales</taxon>
        <taxon>Streptomycetaceae</taxon>
        <taxon>Streptomyces</taxon>
    </lineage>
</organism>
<dbReference type="RefSeq" id="WP_386337907.1">
    <property type="nucleotide sequence ID" value="NZ_JBHSFG010000011.1"/>
</dbReference>
<evidence type="ECO:0000256" key="1">
    <source>
        <dbReference type="SAM" id="MobiDB-lite"/>
    </source>
</evidence>
<sequence>MLMDADSRQLRGIGMTLELLRNRWTYPALVALRSDPLSPARLLDRINEGNARNADLVGPRILHEKTLFTTLHRMEAEGLIIRKTDAVSGNSVAPRDFTPMSRGLLAALHPVAAWAGDHRDQLTASLRKHRGLPQTDTDLDPPKAAEPASLTPEQDYWRGVGMTLVILRLRWGFSVISQLSRGPQHPTSITAEINAGIARNRDITGNRTLSEKVLWDTLHRLLHAGLINHQPRAGQFASTARCALTASGYALLGALTPVGHWAIEHEELLTGIIRRRRGLARQADPQETSDELTPHQITPSRPPSREELHGARHHRDIPR</sequence>
<dbReference type="Proteomes" id="UP001596012">
    <property type="component" value="Unassembled WGS sequence"/>
</dbReference>
<dbReference type="InterPro" id="IPR036390">
    <property type="entry name" value="WH_DNA-bd_sf"/>
</dbReference>
<evidence type="ECO:0008006" key="4">
    <source>
        <dbReference type="Google" id="ProtNLM"/>
    </source>
</evidence>
<name>A0ABV8YIS8_9ACTN</name>